<evidence type="ECO:0000313" key="6">
    <source>
        <dbReference type="Proteomes" id="UP000035214"/>
    </source>
</evidence>
<dbReference type="InterPro" id="IPR029050">
    <property type="entry name" value="Immunoprotect_excell_Ig-like"/>
</dbReference>
<evidence type="ECO:0000256" key="2">
    <source>
        <dbReference type="SAM" id="MobiDB-lite"/>
    </source>
</evidence>
<evidence type="ECO:0000256" key="1">
    <source>
        <dbReference type="ARBA" id="ARBA00022729"/>
    </source>
</evidence>
<dbReference type="PATRIC" id="fig|1396.428.peg.3941"/>
<keyword evidence="1 3" id="KW-0732">Signal</keyword>
<dbReference type="AlphaFoldDB" id="A0A0G8EZU9"/>
<dbReference type="Proteomes" id="UP000035214">
    <property type="component" value="Unassembled WGS sequence"/>
</dbReference>
<name>A0A0G8EZU9_BACCE</name>
<comment type="caution">
    <text evidence="5">The sequence shown here is derived from an EMBL/GenBank/DDBJ whole genome shotgun (WGS) entry which is preliminary data.</text>
</comment>
<feature type="chain" id="PRO_5039317314" description="DUF4352 domain-containing protein" evidence="3">
    <location>
        <begin position="21"/>
        <end position="179"/>
    </location>
</feature>
<evidence type="ECO:0000256" key="3">
    <source>
        <dbReference type="SAM" id="SignalP"/>
    </source>
</evidence>
<protein>
    <recommendedName>
        <fullName evidence="4">DUF4352 domain-containing protein</fullName>
    </recommendedName>
</protein>
<feature type="domain" description="DUF4352" evidence="4">
    <location>
        <begin position="55"/>
        <end position="173"/>
    </location>
</feature>
<reference evidence="5 6" key="1">
    <citation type="submission" date="2015-04" db="EMBL/GenBank/DDBJ databases">
        <title>Draft Genome Sequences of Eight Spore-Forming Food Isolates of Bacillus cereus Genome sequencing.</title>
        <authorList>
            <person name="Krawcyk A.O."/>
            <person name="de Jong A."/>
            <person name="Eijlander R.T."/>
            <person name="Berendsen E.M."/>
            <person name="Holsappel S."/>
            <person name="Wells-Bennik M."/>
            <person name="Kuipers O.P."/>
        </authorList>
    </citation>
    <scope>NUCLEOTIDE SEQUENCE [LARGE SCALE GENOMIC DNA]</scope>
    <source>
        <strain evidence="5 6">B4077</strain>
    </source>
</reference>
<dbReference type="InterPro" id="IPR029051">
    <property type="entry name" value="DUF4352"/>
</dbReference>
<dbReference type="EMBL" id="LCYI01000020">
    <property type="protein sequence ID" value="KLA29781.1"/>
    <property type="molecule type" value="Genomic_DNA"/>
</dbReference>
<evidence type="ECO:0000259" key="4">
    <source>
        <dbReference type="Pfam" id="PF11611"/>
    </source>
</evidence>
<dbReference type="RefSeq" id="WP_046955018.1">
    <property type="nucleotide sequence ID" value="NZ_LCYI01000020.1"/>
</dbReference>
<sequence>MFKKIATVTLAGTLAFSLSACDEKKEVAKTVSNDTKEEKSSAKKENTKNEDTREYNVEKTTEIRNQKLTVHKVQIAQVAEYDKLEKGNEFVIVHVTVENIGHQKVRINPLDFYLERGDGSIVDHTFSTSNKNIFKIKDVDPNGKLTGAITFEAKKGDSNLELIYRPDVMSKEEVKVELK</sequence>
<feature type="region of interest" description="Disordered" evidence="2">
    <location>
        <begin position="27"/>
        <end position="54"/>
    </location>
</feature>
<organism evidence="5 6">
    <name type="scientific">Bacillus cereus</name>
    <dbReference type="NCBI Taxonomy" id="1396"/>
    <lineage>
        <taxon>Bacteria</taxon>
        <taxon>Bacillati</taxon>
        <taxon>Bacillota</taxon>
        <taxon>Bacilli</taxon>
        <taxon>Bacillales</taxon>
        <taxon>Bacillaceae</taxon>
        <taxon>Bacillus</taxon>
        <taxon>Bacillus cereus group</taxon>
    </lineage>
</organism>
<feature type="signal peptide" evidence="3">
    <location>
        <begin position="1"/>
        <end position="20"/>
    </location>
</feature>
<dbReference type="Gene3D" id="2.60.40.1240">
    <property type="match status" value="1"/>
</dbReference>
<evidence type="ECO:0000313" key="5">
    <source>
        <dbReference type="EMBL" id="KLA29781.1"/>
    </source>
</evidence>
<gene>
    <name evidence="5" type="ORF">B4077_1524</name>
</gene>
<dbReference type="PROSITE" id="PS51257">
    <property type="entry name" value="PROKAR_LIPOPROTEIN"/>
    <property type="match status" value="1"/>
</dbReference>
<dbReference type="Pfam" id="PF11611">
    <property type="entry name" value="DUF4352"/>
    <property type="match status" value="1"/>
</dbReference>
<proteinExistence type="predicted"/>
<accession>A0A0G8EZU9</accession>